<feature type="non-terminal residue" evidence="2">
    <location>
        <position position="1"/>
    </location>
</feature>
<dbReference type="Gene3D" id="2.60.40.3080">
    <property type="match status" value="2"/>
</dbReference>
<name>A0A2M8QCU4_9CHLR</name>
<dbReference type="Pfam" id="PF01345">
    <property type="entry name" value="DUF11"/>
    <property type="match status" value="3"/>
</dbReference>
<dbReference type="Gene3D" id="2.60.40.10">
    <property type="entry name" value="Immunoglobulins"/>
    <property type="match status" value="1"/>
</dbReference>
<organism evidence="2 3">
    <name type="scientific">Candidatus Thermofonsia Clade 3 bacterium</name>
    <dbReference type="NCBI Taxonomy" id="2364212"/>
    <lineage>
        <taxon>Bacteria</taxon>
        <taxon>Bacillati</taxon>
        <taxon>Chloroflexota</taxon>
        <taxon>Candidatus Thermofontia</taxon>
        <taxon>Candidatus Thermofonsia Clade 3</taxon>
    </lineage>
</organism>
<dbReference type="NCBIfam" id="NF041518">
    <property type="entry name" value="choice_anch_Q"/>
    <property type="match status" value="1"/>
</dbReference>
<evidence type="ECO:0000313" key="2">
    <source>
        <dbReference type="EMBL" id="PJF47645.1"/>
    </source>
</evidence>
<feature type="domain" description="DUF11" evidence="1">
    <location>
        <begin position="251"/>
        <end position="363"/>
    </location>
</feature>
<gene>
    <name evidence="2" type="ORF">CUN48_07440</name>
</gene>
<accession>A0A2M8QCU4</accession>
<reference evidence="2 3" key="1">
    <citation type="submission" date="2017-11" db="EMBL/GenBank/DDBJ databases">
        <title>Evolution of Phototrophy in the Chloroflexi Phylum Driven by Horizontal Gene Transfer.</title>
        <authorList>
            <person name="Ward L.M."/>
            <person name="Hemp J."/>
            <person name="Shih P.M."/>
            <person name="Mcglynn S.E."/>
            <person name="Fischer W."/>
        </authorList>
    </citation>
    <scope>NUCLEOTIDE SEQUENCE [LARGE SCALE GENOMIC DNA]</scope>
    <source>
        <strain evidence="2">JP3_7</strain>
    </source>
</reference>
<protein>
    <recommendedName>
        <fullName evidence="1">DUF11 domain-containing protein</fullName>
    </recommendedName>
</protein>
<comment type="caution">
    <text evidence="2">The sequence shown here is derived from an EMBL/GenBank/DDBJ whole genome shotgun (WGS) entry which is preliminary data.</text>
</comment>
<dbReference type="InterPro" id="IPR013783">
    <property type="entry name" value="Ig-like_fold"/>
</dbReference>
<feature type="domain" description="DUF11" evidence="1">
    <location>
        <begin position="135"/>
        <end position="238"/>
    </location>
</feature>
<dbReference type="NCBIfam" id="TIGR01451">
    <property type="entry name" value="B_ant_repeat"/>
    <property type="match status" value="3"/>
</dbReference>
<dbReference type="Proteomes" id="UP000230790">
    <property type="component" value="Unassembled WGS sequence"/>
</dbReference>
<dbReference type="InterPro" id="IPR047589">
    <property type="entry name" value="DUF11_rpt"/>
</dbReference>
<dbReference type="AlphaFoldDB" id="A0A2M8QCU4"/>
<dbReference type="EMBL" id="PGTN01000039">
    <property type="protein sequence ID" value="PJF47645.1"/>
    <property type="molecule type" value="Genomic_DNA"/>
</dbReference>
<sequence>TTVASNTGIGLVNQGTAGFFAVLAAYNTTADCANWDGGSATSQFSMSSDATCGTGTFGFTYTNTDPLLQPLALNGGSTWNHELPIGSPALSKVSPCGASDDQRSVSRPAPCDIGAFERLETVSLSLGKIGVGSIATAGVPFTYTLIITNNGPDFATNIVVTDTLSGGATFGSVVGSSNPTSLTFSLAGASATFTVSVIPTNSAFVITYTVQPPVNGGVFSNTASIAAVDQQQTSSNPTAGGGDVTASANADLEISKVADPATVLPGGVITYTLVVTNNGPSVAQAVTVTDQISGGTLGGLVATSSGVSSVISGNMLTFTVSSLNAGGVVTMVYTATAPTTTGVVTNMATVASATYDGNPGNNTPPGGGTSTLVGQAALAVSKVQTYTLGVGGRVRHHGLVTYTITITNSGNVTATNVVLTDTLSAHLSYVSGCSFTSPNVLCSLSDLAPGATTQVIIVARATTPGAVITNSAVASADNATPATSNAVSAQVEYRVWMPIVRKP</sequence>
<dbReference type="PANTHER" id="PTHR34819">
    <property type="entry name" value="LARGE CYSTEINE-RICH PERIPLASMIC PROTEIN OMCB"/>
    <property type="match status" value="1"/>
</dbReference>
<evidence type="ECO:0000313" key="3">
    <source>
        <dbReference type="Proteomes" id="UP000230790"/>
    </source>
</evidence>
<proteinExistence type="predicted"/>
<dbReference type="InterPro" id="IPR051172">
    <property type="entry name" value="Chlamydia_OmcB"/>
</dbReference>
<dbReference type="InterPro" id="IPR001434">
    <property type="entry name" value="OmcB-like_DUF11"/>
</dbReference>
<dbReference type="PANTHER" id="PTHR34819:SF3">
    <property type="entry name" value="CELL SURFACE PROTEIN"/>
    <property type="match status" value="1"/>
</dbReference>
<feature type="domain" description="DUF11" evidence="1">
    <location>
        <begin position="398"/>
        <end position="487"/>
    </location>
</feature>
<evidence type="ECO:0000259" key="1">
    <source>
        <dbReference type="Pfam" id="PF01345"/>
    </source>
</evidence>
<dbReference type="InterPro" id="IPR059226">
    <property type="entry name" value="Choice_anch_Q_dom"/>
</dbReference>